<feature type="domain" description="Type II secretion system protein GspF" evidence="8">
    <location>
        <begin position="214"/>
        <end position="336"/>
    </location>
</feature>
<feature type="transmembrane region" description="Helical" evidence="7">
    <location>
        <begin position="114"/>
        <end position="134"/>
    </location>
</feature>
<evidence type="ECO:0000259" key="8">
    <source>
        <dbReference type="Pfam" id="PF00482"/>
    </source>
</evidence>
<dbReference type="Gene3D" id="1.20.81.30">
    <property type="entry name" value="Type II secretion system (T2SS), domain F"/>
    <property type="match status" value="2"/>
</dbReference>
<feature type="transmembrane region" description="Helical" evidence="7">
    <location>
        <begin position="317"/>
        <end position="338"/>
    </location>
</feature>
<organism evidence="9 10">
    <name type="scientific">Fictibacillus iocasae</name>
    <dbReference type="NCBI Taxonomy" id="2715437"/>
    <lineage>
        <taxon>Bacteria</taxon>
        <taxon>Bacillati</taxon>
        <taxon>Bacillota</taxon>
        <taxon>Bacilli</taxon>
        <taxon>Bacillales</taxon>
        <taxon>Fictibacillaceae</taxon>
        <taxon>Fictibacillus</taxon>
    </lineage>
</organism>
<dbReference type="PANTHER" id="PTHR30012:SF0">
    <property type="entry name" value="TYPE II SECRETION SYSTEM PROTEIN F-RELATED"/>
    <property type="match status" value="1"/>
</dbReference>
<dbReference type="PANTHER" id="PTHR30012">
    <property type="entry name" value="GENERAL SECRETION PATHWAY PROTEIN"/>
    <property type="match status" value="1"/>
</dbReference>
<dbReference type="InterPro" id="IPR042094">
    <property type="entry name" value="T2SS_GspF_sf"/>
</dbReference>
<protein>
    <submittedName>
        <fullName evidence="9">Competence type IV pilus assembly protein ComGB</fullName>
    </submittedName>
</protein>
<dbReference type="RefSeq" id="WP_379745657.1">
    <property type="nucleotide sequence ID" value="NZ_JBHTCP010000003.1"/>
</dbReference>
<evidence type="ECO:0000313" key="9">
    <source>
        <dbReference type="EMBL" id="MFC7370413.1"/>
    </source>
</evidence>
<proteinExistence type="inferred from homology"/>
<feature type="transmembrane region" description="Helical" evidence="7">
    <location>
        <begin position="154"/>
        <end position="182"/>
    </location>
</feature>
<name>A0ABW2NMR5_9BACL</name>
<comment type="subcellular location">
    <subcellularLocation>
        <location evidence="1">Cell membrane</location>
        <topology evidence="1">Multi-pass membrane protein</topology>
    </subcellularLocation>
</comment>
<evidence type="ECO:0000256" key="7">
    <source>
        <dbReference type="SAM" id="Phobius"/>
    </source>
</evidence>
<evidence type="ECO:0000313" key="10">
    <source>
        <dbReference type="Proteomes" id="UP001596549"/>
    </source>
</evidence>
<evidence type="ECO:0000256" key="4">
    <source>
        <dbReference type="ARBA" id="ARBA00022692"/>
    </source>
</evidence>
<dbReference type="Proteomes" id="UP001596549">
    <property type="component" value="Unassembled WGS sequence"/>
</dbReference>
<evidence type="ECO:0000256" key="5">
    <source>
        <dbReference type="ARBA" id="ARBA00022989"/>
    </source>
</evidence>
<evidence type="ECO:0000256" key="1">
    <source>
        <dbReference type="ARBA" id="ARBA00004651"/>
    </source>
</evidence>
<dbReference type="NCBIfam" id="NF041012">
    <property type="entry name" value="T4P_ComGB"/>
    <property type="match status" value="1"/>
</dbReference>
<dbReference type="InterPro" id="IPR047692">
    <property type="entry name" value="T4P_ComGB"/>
</dbReference>
<dbReference type="Pfam" id="PF00482">
    <property type="entry name" value="T2SSF"/>
    <property type="match status" value="2"/>
</dbReference>
<dbReference type="EMBL" id="JBHTCP010000003">
    <property type="protein sequence ID" value="MFC7370413.1"/>
    <property type="molecule type" value="Genomic_DNA"/>
</dbReference>
<evidence type="ECO:0000256" key="6">
    <source>
        <dbReference type="ARBA" id="ARBA00023136"/>
    </source>
</evidence>
<sequence length="344" mass="39776">MIRKKKWSTQEQGEFLQKLGQLTSKGYPLVRAIELMLHRYKHDRKATIQKMMDQLKDGYEVHTVLSNSRFPKDVLAIIEFSRSYGSLSSAFLNSGRLLLKKSHFQKRFAAVMRYPLLLLFLTFWIGFVFVRFIFPQFQTLYSSLQLQMPLMTRITLTLLLHLPYFLFALLVLAASLAGYAAYWRKKGTATEMLSLWLKFPVFKNLIPLYVTHYFCLQTGELLKNGFSLTDALSKLEENGYTAFFSEEAGRLRYTLTEGVAFYNAVEDLPYYTEELSTLIKHSQDCGTLGEDMSAYGEWLFEVLEEKSTAIIQKIQPALFTIIGITVLFLFTAMFYPVLKIMEAI</sequence>
<reference evidence="10" key="1">
    <citation type="journal article" date="2019" name="Int. J. Syst. Evol. Microbiol.">
        <title>The Global Catalogue of Microorganisms (GCM) 10K type strain sequencing project: providing services to taxonomists for standard genome sequencing and annotation.</title>
        <authorList>
            <consortium name="The Broad Institute Genomics Platform"/>
            <consortium name="The Broad Institute Genome Sequencing Center for Infectious Disease"/>
            <person name="Wu L."/>
            <person name="Ma J."/>
        </authorList>
    </citation>
    <scope>NUCLEOTIDE SEQUENCE [LARGE SCALE GENOMIC DNA]</scope>
    <source>
        <strain evidence="10">NBRC 106396</strain>
    </source>
</reference>
<keyword evidence="6 7" id="KW-0472">Membrane</keyword>
<keyword evidence="4 7" id="KW-0812">Transmembrane</keyword>
<keyword evidence="3" id="KW-1003">Cell membrane</keyword>
<comment type="caution">
    <text evidence="9">The sequence shown here is derived from an EMBL/GenBank/DDBJ whole genome shotgun (WGS) entry which is preliminary data.</text>
</comment>
<feature type="domain" description="Type II secretion system protein GspF" evidence="8">
    <location>
        <begin position="15"/>
        <end position="135"/>
    </location>
</feature>
<evidence type="ECO:0000256" key="3">
    <source>
        <dbReference type="ARBA" id="ARBA00022475"/>
    </source>
</evidence>
<dbReference type="InterPro" id="IPR003004">
    <property type="entry name" value="GspF/PilC"/>
</dbReference>
<keyword evidence="5 7" id="KW-1133">Transmembrane helix</keyword>
<evidence type="ECO:0000256" key="2">
    <source>
        <dbReference type="ARBA" id="ARBA00005745"/>
    </source>
</evidence>
<keyword evidence="10" id="KW-1185">Reference proteome</keyword>
<gene>
    <name evidence="9" type="primary">comGB</name>
    <name evidence="9" type="ORF">ACFQPF_01840</name>
</gene>
<accession>A0ABW2NMR5</accession>
<comment type="similarity">
    <text evidence="2">Belongs to the GSP F family.</text>
</comment>
<dbReference type="InterPro" id="IPR018076">
    <property type="entry name" value="T2SS_GspF_dom"/>
</dbReference>